<feature type="domain" description="GAR" evidence="6">
    <location>
        <begin position="1605"/>
        <end position="1679"/>
    </location>
</feature>
<name>A0A367KMP9_RHIST</name>
<dbReference type="SMART" id="SM00243">
    <property type="entry name" value="GAS2"/>
    <property type="match status" value="1"/>
</dbReference>
<feature type="region of interest" description="Disordered" evidence="5">
    <location>
        <begin position="1724"/>
        <end position="1747"/>
    </location>
</feature>
<comment type="caution">
    <text evidence="7">The sequence shown here is derived from an EMBL/GenBank/DDBJ whole genome shotgun (WGS) entry which is preliminary data.</text>
</comment>
<dbReference type="Pfam" id="PF02187">
    <property type="entry name" value="GAS2"/>
    <property type="match status" value="1"/>
</dbReference>
<feature type="compositionally biased region" description="Basic residues" evidence="5">
    <location>
        <begin position="1804"/>
        <end position="1813"/>
    </location>
</feature>
<protein>
    <recommendedName>
        <fullName evidence="6">GAR domain-containing protein</fullName>
    </recommendedName>
</protein>
<dbReference type="PANTHER" id="PTHR46756">
    <property type="entry name" value="TRANSGELIN"/>
    <property type="match status" value="1"/>
</dbReference>
<dbReference type="Proteomes" id="UP000253551">
    <property type="component" value="Unassembled WGS sequence"/>
</dbReference>
<feature type="region of interest" description="Disordered" evidence="5">
    <location>
        <begin position="1489"/>
        <end position="1607"/>
    </location>
</feature>
<evidence type="ECO:0000313" key="8">
    <source>
        <dbReference type="Proteomes" id="UP000253551"/>
    </source>
</evidence>
<organism evidence="7 8">
    <name type="scientific">Rhizopus stolonifer</name>
    <name type="common">Rhizopus nigricans</name>
    <dbReference type="NCBI Taxonomy" id="4846"/>
    <lineage>
        <taxon>Eukaryota</taxon>
        <taxon>Fungi</taxon>
        <taxon>Fungi incertae sedis</taxon>
        <taxon>Mucoromycota</taxon>
        <taxon>Mucoromycotina</taxon>
        <taxon>Mucoromycetes</taxon>
        <taxon>Mucorales</taxon>
        <taxon>Mucorineae</taxon>
        <taxon>Rhizopodaceae</taxon>
        <taxon>Rhizopus</taxon>
    </lineage>
</organism>
<evidence type="ECO:0000256" key="2">
    <source>
        <dbReference type="ARBA" id="ARBA00022490"/>
    </source>
</evidence>
<evidence type="ECO:0000313" key="7">
    <source>
        <dbReference type="EMBL" id="RCI03400.1"/>
    </source>
</evidence>
<dbReference type="OrthoDB" id="2359410at2759"/>
<dbReference type="GO" id="GO:0051764">
    <property type="term" value="P:actin crosslink formation"/>
    <property type="evidence" value="ECO:0007669"/>
    <property type="project" value="TreeGrafter"/>
</dbReference>
<dbReference type="GO" id="GO:0008017">
    <property type="term" value="F:microtubule binding"/>
    <property type="evidence" value="ECO:0007669"/>
    <property type="project" value="InterPro"/>
</dbReference>
<dbReference type="GO" id="GO:0051015">
    <property type="term" value="F:actin filament binding"/>
    <property type="evidence" value="ECO:0007669"/>
    <property type="project" value="TreeGrafter"/>
</dbReference>
<accession>A0A367KMP9</accession>
<dbReference type="STRING" id="4846.A0A367KMP9"/>
<evidence type="ECO:0000259" key="6">
    <source>
        <dbReference type="PROSITE" id="PS51460"/>
    </source>
</evidence>
<feature type="region of interest" description="Disordered" evidence="5">
    <location>
        <begin position="1774"/>
        <end position="1836"/>
    </location>
</feature>
<feature type="coiled-coil region" evidence="4">
    <location>
        <begin position="193"/>
        <end position="240"/>
    </location>
</feature>
<proteinExistence type="predicted"/>
<keyword evidence="4" id="KW-0175">Coiled coil</keyword>
<feature type="non-terminal residue" evidence="7">
    <location>
        <position position="1"/>
    </location>
</feature>
<sequence>CPEDARSTRPTTNDDEVSTEVATAVYRTYTELQDLVKQMNELLQRLGTGIQHRIQLKEQYHQVEIVIETMLTIMQSITMYSFDLTVHTVTLDHQPVELDACKQAHAEFVKQIQQLQTNDYEPLLKQWEETQAALVSDQCDAIVSVKANQALMVNLSTTWESLNHHIQQWAQQLQVCNYRKAWYDVWKHQWQVLNQLQENVREWMNEKHLWLSNEDHRQDLQTLVDRLEEYSATLDQHMQEELPAVTSAHDKLKHSYQALSTSSFESDAVVGALEQSDLDKLVSKLLDLISTQRSDILMIQQRHDWETSADQVLGECLAKEKAIEQFIKTCARCQEGLAVMDQATTEQVNAIRNLLHASEQLKQSTEPVTRRISGLETAQERIQQHHAFMNEVVAQHHLIHTCLDKVNEIEQLAELTRTRFLSLAPADDLAENEDLESYKQRVHEVHIHIQTAMKYPVRQFLDHDAHAKDEDMTHNASVAEMISARQSRLVELGHTLSSILKSKERLSRRQAAEASYKAEAEVVREWIAAKQQALDEQHKPSQDTESLRSAVSAINGLSSAVTAYATSVHGLGEAATKYVSVIQQQLQADEDDTEQVKASVELIQFMQSEINTAWKTLTDNAAKKQHEFSKDLRYVEFIHLADNFKASCEQLTTTITSMSLEEMSEDVVNQWQKEIQTLDNKSLEAIKSRVREEVVLLGQQDPSTSIMQACLDECVQQYDAVRVLAQERFTEANHHRLKAEYVIGADTLSNLLTETEISLAELVTNPPVVIRGLDLVQDKAFLDQLTERYNQLCQTFDNELHEKYDEQRSLYRFLQLNKVSDLEAIDQRHTDLERHWKQIRTDLTQDKHQWVGQIAQWYDLHQKLNEMQHDSLAGIIGRLEQMDIATICLDEQETATLPIFLEQDTALLNLLKHRMTACWDVAQDLSDTDQNLTCFRECYDALDQQIKDTEARLNDTKHAAQQQVDWLNCQQGVKSFALSVEQEIESLEDGMDILASHVVDDMDTKALEVMYRQAVTNYAVSESKQKDLSQQFAVLNARIEALENMSVPELKTELEEALADVEDTAADMCIVNDMIRRVVGLGKSSDNIQSWLTNCSQAIDHLSQLSPQEEGESVIALELATLSQKMTDFEKVMQSFRDIEQELLAIKEDNDKNEMQKVVSALKERVILPITDKVEAQWKATQDTLKEVEVQVEKTTRGVAIARKMKHLMALVGETREFVHSIQLFDYDLSSTIGMPIMDNQDMIEESSIIVHEEIQENKLEDLSVGEQGESVSNDQDLSFYAEQDEKKDTSRIPPIMSMPRQRDIEIIQVNLKALEFEMKPQIKQELKELNAIMASHDMDLTFKQQHKQVKESVQSLMDLLNKTHVTLKKSLSIGKYLAMVDDLEILQSSLEEAVSQSAPHHTLIASSTTFSRTDLQAKLIELDARFKYYERKIVRSMGTAKDQIREVTRLSPKGGVHVNEHFKQMEHKWERIKKQFKTRKIELSRTIDTAADSNKDQQSRIRKSSLPTRKASSLLRERADVSLLRQQHQRLSPTMSSTSSTSSSTRTTSSSRISLVPQGANRSRYLAPPTIQQHQPSKSATSLKSRTSSQPQQPKPPLNSYVADPDNDLDMEIGRIVNETPYRVKVKMVPGEVGRYWFGDANPKLAYCRVLKSKMVMVRVGGGWTELSQFLRDHALLEGDFIPRQNRVLSNINAVTKGNRNMIPEEDEEPKSPTIQEGFIETHRAQPLRHHRTSTTTSHHTPGYKDGDKFIAVDQHGNQLEVKMRRAAMNFMNASSSSSTNNSTTTANNSSTSSSNMNDYTKRRMARRKKKLATNTSLSNDKQDDILNTAENTPK</sequence>
<dbReference type="EMBL" id="PJQM01001033">
    <property type="protein sequence ID" value="RCI03400.1"/>
    <property type="molecule type" value="Genomic_DNA"/>
</dbReference>
<gene>
    <name evidence="7" type="ORF">CU098_000364</name>
</gene>
<dbReference type="GO" id="GO:0005884">
    <property type="term" value="C:actin filament"/>
    <property type="evidence" value="ECO:0007669"/>
    <property type="project" value="TreeGrafter"/>
</dbReference>
<feature type="compositionally biased region" description="Low complexity" evidence="5">
    <location>
        <begin position="1774"/>
        <end position="1799"/>
    </location>
</feature>
<dbReference type="GO" id="GO:0008093">
    <property type="term" value="F:cytoskeletal anchor activity"/>
    <property type="evidence" value="ECO:0007669"/>
    <property type="project" value="TreeGrafter"/>
</dbReference>
<dbReference type="InterPro" id="IPR003108">
    <property type="entry name" value="GAR_dom"/>
</dbReference>
<evidence type="ECO:0000256" key="5">
    <source>
        <dbReference type="SAM" id="MobiDB-lite"/>
    </source>
</evidence>
<evidence type="ECO:0000256" key="1">
    <source>
        <dbReference type="ARBA" id="ARBA00004245"/>
    </source>
</evidence>
<dbReference type="SUPFAM" id="SSF143575">
    <property type="entry name" value="GAS2 domain-like"/>
    <property type="match status" value="1"/>
</dbReference>
<evidence type="ECO:0000256" key="4">
    <source>
        <dbReference type="SAM" id="Coils"/>
    </source>
</evidence>
<dbReference type="PROSITE" id="PS51460">
    <property type="entry name" value="GAR"/>
    <property type="match status" value="1"/>
</dbReference>
<feature type="compositionally biased region" description="Low complexity" evidence="5">
    <location>
        <begin position="1533"/>
        <end position="1555"/>
    </location>
</feature>
<comment type="subcellular location">
    <subcellularLocation>
        <location evidence="1">Cytoplasm</location>
        <location evidence="1">Cytoskeleton</location>
    </subcellularLocation>
</comment>
<keyword evidence="8" id="KW-1185">Reference proteome</keyword>
<keyword evidence="2" id="KW-0963">Cytoplasm</keyword>
<evidence type="ECO:0000256" key="3">
    <source>
        <dbReference type="ARBA" id="ARBA00023212"/>
    </source>
</evidence>
<reference evidence="7 8" key="1">
    <citation type="journal article" date="2018" name="G3 (Bethesda)">
        <title>Phylogenetic and Phylogenomic Definition of Rhizopus Species.</title>
        <authorList>
            <person name="Gryganskyi A.P."/>
            <person name="Golan J."/>
            <person name="Dolatabadi S."/>
            <person name="Mondo S."/>
            <person name="Robb S."/>
            <person name="Idnurm A."/>
            <person name="Muszewska A."/>
            <person name="Steczkiewicz K."/>
            <person name="Masonjones S."/>
            <person name="Liao H.L."/>
            <person name="Gajdeczka M.T."/>
            <person name="Anike F."/>
            <person name="Vuek A."/>
            <person name="Anishchenko I.M."/>
            <person name="Voigt K."/>
            <person name="de Hoog G.S."/>
            <person name="Smith M.E."/>
            <person name="Heitman J."/>
            <person name="Vilgalys R."/>
            <person name="Stajich J.E."/>
        </authorList>
    </citation>
    <scope>NUCLEOTIDE SEQUENCE [LARGE SCALE GENOMIC DNA]</scope>
    <source>
        <strain evidence="7 8">LSU 92-RS-03</strain>
    </source>
</reference>
<feature type="coiled-coil region" evidence="4">
    <location>
        <begin position="1025"/>
        <end position="1067"/>
    </location>
</feature>
<dbReference type="InterPro" id="IPR036534">
    <property type="entry name" value="GAR_dom_sf"/>
</dbReference>
<keyword evidence="3" id="KW-0206">Cytoskeleton</keyword>
<dbReference type="PANTHER" id="PTHR46756:SF18">
    <property type="entry name" value="GAS2-LIKE PROTEIN PICKLED EGGS"/>
    <property type="match status" value="1"/>
</dbReference>
<dbReference type="Gene3D" id="3.30.920.20">
    <property type="entry name" value="Gas2-like domain"/>
    <property type="match status" value="1"/>
</dbReference>
<feature type="compositionally biased region" description="Polar residues" evidence="5">
    <location>
        <begin position="1571"/>
        <end position="1593"/>
    </location>
</feature>
<dbReference type="Gene3D" id="1.20.58.60">
    <property type="match status" value="1"/>
</dbReference>